<dbReference type="EMBL" id="JAQQXR010000001">
    <property type="protein sequence ID" value="MDC8757110.1"/>
    <property type="molecule type" value="Genomic_DNA"/>
</dbReference>
<name>A0ABT5JXF4_9BURK</name>
<protein>
    <submittedName>
        <fullName evidence="1">Uncharacterized protein</fullName>
    </submittedName>
</protein>
<evidence type="ECO:0000313" key="2">
    <source>
        <dbReference type="Proteomes" id="UP001221208"/>
    </source>
</evidence>
<keyword evidence="2" id="KW-1185">Reference proteome</keyword>
<dbReference type="Proteomes" id="UP001221208">
    <property type="component" value="Unassembled WGS sequence"/>
</dbReference>
<organism evidence="1 2">
    <name type="scientific">Janthinobacterium fluminis</name>
    <dbReference type="NCBI Taxonomy" id="2987524"/>
    <lineage>
        <taxon>Bacteria</taxon>
        <taxon>Pseudomonadati</taxon>
        <taxon>Pseudomonadota</taxon>
        <taxon>Betaproteobacteria</taxon>
        <taxon>Burkholderiales</taxon>
        <taxon>Oxalobacteraceae</taxon>
        <taxon>Janthinobacterium</taxon>
    </lineage>
</organism>
<comment type="caution">
    <text evidence="1">The sequence shown here is derived from an EMBL/GenBank/DDBJ whole genome shotgun (WGS) entry which is preliminary data.</text>
</comment>
<evidence type="ECO:0000313" key="1">
    <source>
        <dbReference type="EMBL" id="MDC8757110.1"/>
    </source>
</evidence>
<dbReference type="RefSeq" id="WP_273669803.1">
    <property type="nucleotide sequence ID" value="NZ_JAQQXR010000001.1"/>
</dbReference>
<gene>
    <name evidence="1" type="ORF">OIK44_05835</name>
</gene>
<proteinExistence type="predicted"/>
<sequence length="53" mass="5834">MAATLNVVAGRDLNVGTLATSSSQNYIHDEANYRKENRRATRCKPAARRSAAR</sequence>
<reference evidence="1 2" key="1">
    <citation type="submission" date="2022-10" db="EMBL/GenBank/DDBJ databases">
        <title>Janthinobacterium sp. hw3 Genome sequencing.</title>
        <authorList>
            <person name="Park S."/>
        </authorList>
    </citation>
    <scope>NUCLEOTIDE SEQUENCE [LARGE SCALE GENOMIC DNA]</scope>
    <source>
        <strain evidence="2">hw3</strain>
    </source>
</reference>
<accession>A0ABT5JXF4</accession>